<reference evidence="2 3" key="1">
    <citation type="submission" date="2020-08" db="EMBL/GenBank/DDBJ databases">
        <title>Functional genomics of gut bacteria from endangered species of beetles.</title>
        <authorList>
            <person name="Carlos-Shanley C."/>
        </authorList>
    </citation>
    <scope>NUCLEOTIDE SEQUENCE [LARGE SCALE GENOMIC DNA]</scope>
    <source>
        <strain evidence="2 3">S00070</strain>
    </source>
</reference>
<feature type="transmembrane region" description="Helical" evidence="1">
    <location>
        <begin position="155"/>
        <end position="173"/>
    </location>
</feature>
<feature type="transmembrane region" description="Helical" evidence="1">
    <location>
        <begin position="123"/>
        <end position="143"/>
    </location>
</feature>
<keyword evidence="3" id="KW-1185">Reference proteome</keyword>
<evidence type="ECO:0000256" key="1">
    <source>
        <dbReference type="SAM" id="Phobius"/>
    </source>
</evidence>
<accession>A0A841ERL8</accession>
<keyword evidence="1" id="KW-0472">Membrane</keyword>
<name>A0A841ERL8_9BACT</name>
<sequence>MELDELKNIWQQTSLESISSQVIGNDEFLVMMKGKSNAVITKLKRNLILEILVSVVFLPVFSYFIFFTDVAVFHKYVCSILIFTTVATLVIFWVEYRSLQAFETRLDLITSLKITVKQFSKFIRIYMIINYVLLFPMMFYGLIVGLELNAETLSLKFLLINTVIISPLGYFWIKFYIRKVYGQHLDKLKNCLAELSETID</sequence>
<proteinExistence type="predicted"/>
<feature type="transmembrane region" description="Helical" evidence="1">
    <location>
        <begin position="73"/>
        <end position="94"/>
    </location>
</feature>
<evidence type="ECO:0000313" key="3">
    <source>
        <dbReference type="Proteomes" id="UP000524404"/>
    </source>
</evidence>
<dbReference type="RefSeq" id="WP_184130407.1">
    <property type="nucleotide sequence ID" value="NZ_JACHKT010000003.1"/>
</dbReference>
<keyword evidence="1" id="KW-1133">Transmembrane helix</keyword>
<evidence type="ECO:0000313" key="2">
    <source>
        <dbReference type="EMBL" id="MBB6002081.1"/>
    </source>
</evidence>
<feature type="transmembrane region" description="Helical" evidence="1">
    <location>
        <begin position="47"/>
        <end position="67"/>
    </location>
</feature>
<dbReference type="Proteomes" id="UP000524404">
    <property type="component" value="Unassembled WGS sequence"/>
</dbReference>
<dbReference type="EMBL" id="JACHKT010000003">
    <property type="protein sequence ID" value="MBB6002081.1"/>
    <property type="molecule type" value="Genomic_DNA"/>
</dbReference>
<dbReference type="AlphaFoldDB" id="A0A841ERL8"/>
<comment type="caution">
    <text evidence="2">The sequence shown here is derived from an EMBL/GenBank/DDBJ whole genome shotgun (WGS) entry which is preliminary data.</text>
</comment>
<organism evidence="2 3">
    <name type="scientific">Arcicella rosea</name>
    <dbReference type="NCBI Taxonomy" id="502909"/>
    <lineage>
        <taxon>Bacteria</taxon>
        <taxon>Pseudomonadati</taxon>
        <taxon>Bacteroidota</taxon>
        <taxon>Cytophagia</taxon>
        <taxon>Cytophagales</taxon>
        <taxon>Flectobacillaceae</taxon>
        <taxon>Arcicella</taxon>
    </lineage>
</organism>
<gene>
    <name evidence="2" type="ORF">HNP25_000730</name>
</gene>
<keyword evidence="1" id="KW-0812">Transmembrane</keyword>
<protein>
    <submittedName>
        <fullName evidence="2">Uncharacterized protein</fullName>
    </submittedName>
</protein>